<dbReference type="PROSITE" id="PS50088">
    <property type="entry name" value="ANK_REPEAT"/>
    <property type="match status" value="5"/>
</dbReference>
<dbReference type="Gene3D" id="1.25.40.20">
    <property type="entry name" value="Ankyrin repeat-containing domain"/>
    <property type="match status" value="3"/>
</dbReference>
<evidence type="ECO:0000313" key="6">
    <source>
        <dbReference type="Proteomes" id="UP000481861"/>
    </source>
</evidence>
<sequence length="805" mass="90130">MDQESSAAFFRDVTQGSLLNQGHINAGNHSHIGDDPREYRDSLTTRKGPKVRGTCDWIFKRKAYLEWVGTHSLIWISGDPGKGKTMLALSIIKHRQTITEASPSTKKTIYFFCNSDTTKNSGVTILLGLIYQLLTDEDFERMFSYIQDAYSRYGSRLFSEDRFHALWPISEAMIRDPHLDSITCIIDGVDECVENTLSDFWVKIRSLFSASESDSNEENETKPEHHLSSLSIRLEPDLNRELQADVEKFIASRIDKLPHAKTLNPGLRYLISAELLKRANGTYLCASFAIGSLKSKKSIELEAAIQAFPRGLDAMYRRMLLEIDLDKHEIVVKIFRWVATAFRPLTLKELGIAVELQKGSFHTYSEAITPHLKRYSLLQYALSAGLQHITQCGLLVNEANIPHPLLDPANPKHIEWMRAQSMLVGRYIPPASISLLHMAALLGQKRLLDWSTSNKSFKAPMPSRNVEIPDEFGRVPLFYAAFGGHYSTVQYLIDRGANVNAADSIGQTALHISCALNHGQIALLLLESGANMNKASSAEGTGTVSMLCKTFAPDEDDEYKLSPEAFKINSTGTPLHLATEFGATSCVRVLLKFKIDINAMDVYGQTALHRVASEDSESHELICALLINGGANILLRNREGKLPIHVAVSYTSLDNETLEILKMFIDGACPVAILTSTTPGFPGGVTPLQLACKSGHAIMCQYLYEKGANVHHRDNSGRTALHWLCSEAQIGWSNKPYIWRHDLFRRLSYEEITATDSNGKTAYYLGVDSDALYHRGHGKSFGNARIMRRITKRFEQYNHLWKKKT</sequence>
<dbReference type="Pfam" id="PF00023">
    <property type="entry name" value="Ank"/>
    <property type="match status" value="1"/>
</dbReference>
<dbReference type="PANTHER" id="PTHR10039:SF14">
    <property type="entry name" value="NACHT DOMAIN-CONTAINING PROTEIN"/>
    <property type="match status" value="1"/>
</dbReference>
<dbReference type="AlphaFoldDB" id="A0A7C8ILG2"/>
<evidence type="ECO:0000256" key="1">
    <source>
        <dbReference type="ARBA" id="ARBA00022737"/>
    </source>
</evidence>
<feature type="repeat" description="ANK" evidence="2">
    <location>
        <begin position="683"/>
        <end position="715"/>
    </location>
</feature>
<dbReference type="PANTHER" id="PTHR10039">
    <property type="entry name" value="AMELOGENIN"/>
    <property type="match status" value="1"/>
</dbReference>
<protein>
    <recommendedName>
        <fullName evidence="4">Nephrocystin 3-like N-terminal domain-containing protein</fullName>
    </recommendedName>
</protein>
<dbReference type="Pfam" id="PF12796">
    <property type="entry name" value="Ank_2"/>
    <property type="match status" value="2"/>
</dbReference>
<evidence type="ECO:0000313" key="5">
    <source>
        <dbReference type="EMBL" id="KAF2877210.1"/>
    </source>
</evidence>
<keyword evidence="1" id="KW-0677">Repeat</keyword>
<dbReference type="EMBL" id="JAADJZ010000002">
    <property type="protein sequence ID" value="KAF2877210.1"/>
    <property type="molecule type" value="Genomic_DNA"/>
</dbReference>
<evidence type="ECO:0000259" key="4">
    <source>
        <dbReference type="Pfam" id="PF24883"/>
    </source>
</evidence>
<dbReference type="SMART" id="SM00248">
    <property type="entry name" value="ANK"/>
    <property type="match status" value="6"/>
</dbReference>
<feature type="compositionally biased region" description="Basic and acidic residues" evidence="3">
    <location>
        <begin position="31"/>
        <end position="44"/>
    </location>
</feature>
<dbReference type="InterPro" id="IPR056884">
    <property type="entry name" value="NPHP3-like_N"/>
</dbReference>
<organism evidence="5 6">
    <name type="scientific">Massariosphaeria phaeospora</name>
    <dbReference type="NCBI Taxonomy" id="100035"/>
    <lineage>
        <taxon>Eukaryota</taxon>
        <taxon>Fungi</taxon>
        <taxon>Dikarya</taxon>
        <taxon>Ascomycota</taxon>
        <taxon>Pezizomycotina</taxon>
        <taxon>Dothideomycetes</taxon>
        <taxon>Pleosporomycetidae</taxon>
        <taxon>Pleosporales</taxon>
        <taxon>Pleosporales incertae sedis</taxon>
        <taxon>Massariosphaeria</taxon>
    </lineage>
</organism>
<feature type="domain" description="Nephrocystin 3-like N-terminal" evidence="4">
    <location>
        <begin position="53"/>
        <end position="210"/>
    </location>
</feature>
<keyword evidence="6" id="KW-1185">Reference proteome</keyword>
<dbReference type="InterPro" id="IPR002110">
    <property type="entry name" value="Ankyrin_rpt"/>
</dbReference>
<evidence type="ECO:0000256" key="2">
    <source>
        <dbReference type="PROSITE-ProRule" id="PRU00023"/>
    </source>
</evidence>
<name>A0A7C8ILG2_9PLEO</name>
<dbReference type="InterPro" id="IPR036770">
    <property type="entry name" value="Ankyrin_rpt-contain_sf"/>
</dbReference>
<dbReference type="PROSITE" id="PS50297">
    <property type="entry name" value="ANK_REP_REGION"/>
    <property type="match status" value="4"/>
</dbReference>
<dbReference type="InterPro" id="IPR027417">
    <property type="entry name" value="P-loop_NTPase"/>
</dbReference>
<dbReference type="SUPFAM" id="SSF52540">
    <property type="entry name" value="P-loop containing nucleoside triphosphate hydrolases"/>
    <property type="match status" value="1"/>
</dbReference>
<keyword evidence="2" id="KW-0040">ANK repeat</keyword>
<gene>
    <name evidence="5" type="ORF">BDV95DRAFT_663982</name>
</gene>
<proteinExistence type="predicted"/>
<comment type="caution">
    <text evidence="5">The sequence shown here is derived from an EMBL/GenBank/DDBJ whole genome shotgun (WGS) entry which is preliminary data.</text>
</comment>
<dbReference type="OrthoDB" id="5418336at2759"/>
<feature type="repeat" description="ANK" evidence="2">
    <location>
        <begin position="603"/>
        <end position="638"/>
    </location>
</feature>
<feature type="region of interest" description="Disordered" evidence="3">
    <location>
        <begin position="20"/>
        <end position="45"/>
    </location>
</feature>
<feature type="repeat" description="ANK" evidence="2">
    <location>
        <begin position="472"/>
        <end position="504"/>
    </location>
</feature>
<dbReference type="Pfam" id="PF24883">
    <property type="entry name" value="NPHP3_N"/>
    <property type="match status" value="1"/>
</dbReference>
<feature type="repeat" description="ANK" evidence="2">
    <location>
        <begin position="505"/>
        <end position="537"/>
    </location>
</feature>
<dbReference type="Proteomes" id="UP000481861">
    <property type="component" value="Unassembled WGS sequence"/>
</dbReference>
<reference evidence="5 6" key="1">
    <citation type="submission" date="2020-01" db="EMBL/GenBank/DDBJ databases">
        <authorList>
            <consortium name="DOE Joint Genome Institute"/>
            <person name="Haridas S."/>
            <person name="Albert R."/>
            <person name="Binder M."/>
            <person name="Bloem J."/>
            <person name="Labutti K."/>
            <person name="Salamov A."/>
            <person name="Andreopoulos B."/>
            <person name="Baker S.E."/>
            <person name="Barry K."/>
            <person name="Bills G."/>
            <person name="Bluhm B.H."/>
            <person name="Cannon C."/>
            <person name="Castanera R."/>
            <person name="Culley D.E."/>
            <person name="Daum C."/>
            <person name="Ezra D."/>
            <person name="Gonzalez J.B."/>
            <person name="Henrissat B."/>
            <person name="Kuo A."/>
            <person name="Liang C."/>
            <person name="Lipzen A."/>
            <person name="Lutzoni F."/>
            <person name="Magnuson J."/>
            <person name="Mondo S."/>
            <person name="Nolan M."/>
            <person name="Ohm R."/>
            <person name="Pangilinan J."/>
            <person name="Park H.-J.H."/>
            <person name="Ramirez L."/>
            <person name="Alfaro M."/>
            <person name="Sun H."/>
            <person name="Tritt A."/>
            <person name="Yoshinaga Y."/>
            <person name="Zwiers L.-H.L."/>
            <person name="Turgeon B.G."/>
            <person name="Goodwin S.B."/>
            <person name="Spatafora J.W."/>
            <person name="Crous P.W."/>
            <person name="Grigoriev I.V."/>
        </authorList>
    </citation>
    <scope>NUCLEOTIDE SEQUENCE [LARGE SCALE GENOMIC DNA]</scope>
    <source>
        <strain evidence="5 6">CBS 611.86</strain>
    </source>
</reference>
<evidence type="ECO:0000256" key="3">
    <source>
        <dbReference type="SAM" id="MobiDB-lite"/>
    </source>
</evidence>
<dbReference type="Gene3D" id="3.40.50.300">
    <property type="entry name" value="P-loop containing nucleotide triphosphate hydrolases"/>
    <property type="match status" value="1"/>
</dbReference>
<feature type="repeat" description="ANK" evidence="2">
    <location>
        <begin position="570"/>
        <end position="602"/>
    </location>
</feature>
<dbReference type="SUPFAM" id="SSF48403">
    <property type="entry name" value="Ankyrin repeat"/>
    <property type="match status" value="1"/>
</dbReference>
<accession>A0A7C8ILG2</accession>